<keyword evidence="11" id="KW-0411">Iron-sulfur</keyword>
<organism evidence="16">
    <name type="scientific">uncultured marine thaumarchaeote KM3_88_E12</name>
    <dbReference type="NCBI Taxonomy" id="1456336"/>
    <lineage>
        <taxon>Archaea</taxon>
        <taxon>Nitrososphaerota</taxon>
        <taxon>environmental samples</taxon>
    </lineage>
</organism>
<dbReference type="InterPro" id="IPR011063">
    <property type="entry name" value="TilS/TtcA_N"/>
</dbReference>
<dbReference type="GO" id="GO:0000049">
    <property type="term" value="F:tRNA binding"/>
    <property type="evidence" value="ECO:0007669"/>
    <property type="project" value="InterPro"/>
</dbReference>
<evidence type="ECO:0000256" key="10">
    <source>
        <dbReference type="ARBA" id="ARBA00023004"/>
    </source>
</evidence>
<evidence type="ECO:0000259" key="14">
    <source>
        <dbReference type="Pfam" id="PF01171"/>
    </source>
</evidence>
<evidence type="ECO:0000256" key="4">
    <source>
        <dbReference type="ARBA" id="ARBA00022679"/>
    </source>
</evidence>
<keyword evidence="3" id="KW-0004">4Fe-4S</keyword>
<evidence type="ECO:0000256" key="6">
    <source>
        <dbReference type="ARBA" id="ARBA00022741"/>
    </source>
</evidence>
<keyword evidence="4" id="KW-0808">Transferase</keyword>
<dbReference type="PANTHER" id="PTHR11807">
    <property type="entry name" value="ATPASES OF THE PP SUPERFAMILY-RELATED"/>
    <property type="match status" value="1"/>
</dbReference>
<dbReference type="AlphaFoldDB" id="A0A075HUW9"/>
<feature type="binding site" evidence="12">
    <location>
        <position position="293"/>
    </location>
    <ligand>
        <name>Zn(2+)</name>
        <dbReference type="ChEBI" id="CHEBI:29105"/>
        <label>2</label>
    </ligand>
</feature>
<feature type="binding site" evidence="12">
    <location>
        <position position="281"/>
    </location>
    <ligand>
        <name>Zn(2+)</name>
        <dbReference type="ChEBI" id="CHEBI:29105"/>
        <label>2</label>
    </ligand>
</feature>
<comment type="cofactor">
    <cofactor evidence="2">
        <name>[4Fe-4S] cluster</name>
        <dbReference type="ChEBI" id="CHEBI:49883"/>
    </cofactor>
</comment>
<evidence type="ECO:0000256" key="2">
    <source>
        <dbReference type="ARBA" id="ARBA00001966"/>
    </source>
</evidence>
<feature type="binding site" evidence="12">
    <location>
        <position position="6"/>
    </location>
    <ligand>
        <name>Zn(2+)</name>
        <dbReference type="ChEBI" id="CHEBI:29105"/>
        <label>1</label>
    </ligand>
</feature>
<feature type="domain" description="tRNA(Ile)-lysidine/2-thiocytidine synthase N-terminal" evidence="14">
    <location>
        <begin position="50"/>
        <end position="239"/>
    </location>
</feature>
<evidence type="ECO:0000256" key="8">
    <source>
        <dbReference type="ARBA" id="ARBA00022840"/>
    </source>
</evidence>
<reference evidence="16" key="1">
    <citation type="journal article" date="2014" name="Genome Biol. Evol.">
        <title>Pangenome evidence for extensive interdomain horizontal transfer affecting lineage core and shell genes in uncultured planktonic thaumarchaeota and euryarchaeota.</title>
        <authorList>
            <person name="Deschamps P."/>
            <person name="Zivanovic Y."/>
            <person name="Moreira D."/>
            <person name="Rodriguez-Valera F."/>
            <person name="Lopez-Garcia P."/>
        </authorList>
    </citation>
    <scope>NUCLEOTIDE SEQUENCE</scope>
</reference>
<protein>
    <submittedName>
        <fullName evidence="16">PP-loop domain-containing protein</fullName>
    </submittedName>
</protein>
<feature type="binding site" evidence="12">
    <location>
        <position position="25"/>
    </location>
    <ligand>
        <name>Zn(2+)</name>
        <dbReference type="ChEBI" id="CHEBI:29105"/>
        <label>1</label>
    </ligand>
</feature>
<dbReference type="InterPro" id="IPR014729">
    <property type="entry name" value="Rossmann-like_a/b/a_fold"/>
</dbReference>
<feature type="binding site" evidence="12">
    <location>
        <position position="290"/>
    </location>
    <ligand>
        <name>Zn(2+)</name>
        <dbReference type="ChEBI" id="CHEBI:29105"/>
        <label>2</label>
    </ligand>
</feature>
<feature type="domain" description="2-thiouridine synthetase TtuA-like N-terminal LIM" evidence="15">
    <location>
        <begin position="2"/>
        <end position="26"/>
    </location>
</feature>
<keyword evidence="7 12" id="KW-0862">Zinc</keyword>
<keyword evidence="10" id="KW-0408">Iron</keyword>
<feature type="binding site" evidence="12">
    <location>
        <position position="278"/>
    </location>
    <ligand>
        <name>Zn(2+)</name>
        <dbReference type="ChEBI" id="CHEBI:29105"/>
        <label>2</label>
    </ligand>
</feature>
<dbReference type="PIRSF" id="PIRSF004976">
    <property type="entry name" value="ATPase_YdaO"/>
    <property type="match status" value="1"/>
</dbReference>
<dbReference type="Pfam" id="PF22082">
    <property type="entry name" value="TtuA_LIM_N"/>
    <property type="match status" value="1"/>
</dbReference>
<name>A0A075HUW9_9ARCH</name>
<dbReference type="GO" id="GO:0046872">
    <property type="term" value="F:metal ion binding"/>
    <property type="evidence" value="ECO:0007669"/>
    <property type="project" value="UniProtKB-KW"/>
</dbReference>
<evidence type="ECO:0000256" key="12">
    <source>
        <dbReference type="PIRSR" id="PIRSR004976-50"/>
    </source>
</evidence>
<dbReference type="FunFam" id="3.40.50.620:FF:000174">
    <property type="entry name" value="ATPase, PP-loop superfamily"/>
    <property type="match status" value="1"/>
</dbReference>
<sequence length="309" mass="35056">MQCDKCQNIAVYSRKYSGENLCSECFSNSILRKTAKTISKYKMIKNDDLVCVGVSGGKDSLVLLDTLKKMSQTHNFKIIAVTIDEGIPGYRDEALKIVKEFCSKLDVELKTYSYKELFDVTLTESLELRESEKTSSCSICGTFRRRALDHAARETGANVIATGHNLDDTLQTFLINTFSGDTNKIGWMNPDNENRELRKIKPLSEIYESEIVFYAFTNKLPFQSEPCPHMNEGIRTEIREFLNSLEEHRSGIKNSMYHSILKISDVIKDNDVKKKRNCDICGNECTGKICSVCTTITNLKKERSNSNIT</sequence>
<evidence type="ECO:0000256" key="7">
    <source>
        <dbReference type="ARBA" id="ARBA00022833"/>
    </source>
</evidence>
<feature type="binding site" evidence="13">
    <location>
        <position position="83"/>
    </location>
    <ligand>
        <name>ATP</name>
        <dbReference type="ChEBI" id="CHEBI:30616"/>
    </ligand>
</feature>
<feature type="binding site" evidence="12">
    <location>
        <position position="3"/>
    </location>
    <ligand>
        <name>Zn(2+)</name>
        <dbReference type="ChEBI" id="CHEBI:29105"/>
        <label>1</label>
    </ligand>
</feature>
<dbReference type="GO" id="GO:0002143">
    <property type="term" value="P:tRNA wobble position uridine thiolation"/>
    <property type="evidence" value="ECO:0007669"/>
    <property type="project" value="TreeGrafter"/>
</dbReference>
<evidence type="ECO:0000256" key="9">
    <source>
        <dbReference type="ARBA" id="ARBA00022842"/>
    </source>
</evidence>
<dbReference type="EMBL" id="KF901157">
    <property type="protein sequence ID" value="AIF20151.1"/>
    <property type="molecule type" value="Genomic_DNA"/>
</dbReference>
<keyword evidence="5 12" id="KW-0479">Metal-binding</keyword>
<keyword evidence="8 13" id="KW-0067">ATP-binding</keyword>
<feature type="binding site" evidence="13">
    <location>
        <position position="163"/>
    </location>
    <ligand>
        <name>ATP</name>
        <dbReference type="ChEBI" id="CHEBI:30616"/>
    </ligand>
</feature>
<dbReference type="Pfam" id="PF01171">
    <property type="entry name" value="ATP_bind_3"/>
    <property type="match status" value="1"/>
</dbReference>
<dbReference type="InterPro" id="IPR054306">
    <property type="entry name" value="TtuA-like_LIM_N"/>
</dbReference>
<dbReference type="Gene3D" id="3.40.50.620">
    <property type="entry name" value="HUPs"/>
    <property type="match status" value="1"/>
</dbReference>
<evidence type="ECO:0000313" key="16">
    <source>
        <dbReference type="EMBL" id="AIF20151.1"/>
    </source>
</evidence>
<evidence type="ECO:0000256" key="1">
    <source>
        <dbReference type="ARBA" id="ARBA00001946"/>
    </source>
</evidence>
<proteinExistence type="predicted"/>
<feature type="binding site" evidence="13">
    <location>
        <position position="168"/>
    </location>
    <ligand>
        <name>ATP</name>
        <dbReference type="ChEBI" id="CHEBI:30616"/>
    </ligand>
</feature>
<evidence type="ECO:0000256" key="11">
    <source>
        <dbReference type="ARBA" id="ARBA00023014"/>
    </source>
</evidence>
<evidence type="ECO:0000256" key="5">
    <source>
        <dbReference type="ARBA" id="ARBA00022723"/>
    </source>
</evidence>
<feature type="binding site" evidence="13">
    <location>
        <begin position="53"/>
        <end position="55"/>
    </location>
    <ligand>
        <name>ATP</name>
        <dbReference type="ChEBI" id="CHEBI:30616"/>
    </ligand>
</feature>
<dbReference type="PANTHER" id="PTHR11807:SF12">
    <property type="entry name" value="CYTOPLASMIC TRNA 2-THIOLATION PROTEIN 1"/>
    <property type="match status" value="1"/>
</dbReference>
<dbReference type="InterPro" id="IPR035107">
    <property type="entry name" value="tRNA_thiolation_TtcA_Ctu1"/>
</dbReference>
<evidence type="ECO:0000256" key="3">
    <source>
        <dbReference type="ARBA" id="ARBA00022485"/>
    </source>
</evidence>
<dbReference type="SUPFAM" id="SSF52402">
    <property type="entry name" value="Adenine nucleotide alpha hydrolases-like"/>
    <property type="match status" value="1"/>
</dbReference>
<dbReference type="GO" id="GO:0051539">
    <property type="term" value="F:4 iron, 4 sulfur cluster binding"/>
    <property type="evidence" value="ECO:0007669"/>
    <property type="project" value="UniProtKB-KW"/>
</dbReference>
<feature type="binding site" evidence="13">
    <location>
        <position position="59"/>
    </location>
    <ligand>
        <name>ATP</name>
        <dbReference type="ChEBI" id="CHEBI:30616"/>
    </ligand>
</feature>
<dbReference type="NCBIfam" id="TIGR00269">
    <property type="entry name" value="TIGR00269 family protein"/>
    <property type="match status" value="1"/>
</dbReference>
<keyword evidence="9" id="KW-0460">Magnesium</keyword>
<evidence type="ECO:0000259" key="15">
    <source>
        <dbReference type="Pfam" id="PF22082"/>
    </source>
</evidence>
<evidence type="ECO:0000256" key="13">
    <source>
        <dbReference type="PIRSR" id="PIRSR004976-51"/>
    </source>
</evidence>
<feature type="binding site" evidence="12">
    <location>
        <position position="22"/>
    </location>
    <ligand>
        <name>Zn(2+)</name>
        <dbReference type="ChEBI" id="CHEBI:29105"/>
        <label>1</label>
    </ligand>
</feature>
<dbReference type="GO" id="GO:0002144">
    <property type="term" value="C:cytosolic tRNA wobble base thiouridylase complex"/>
    <property type="evidence" value="ECO:0007669"/>
    <property type="project" value="TreeGrafter"/>
</dbReference>
<accession>A0A075HUW9</accession>
<keyword evidence="6 13" id="KW-0547">Nucleotide-binding</keyword>
<dbReference type="GO" id="GO:0016740">
    <property type="term" value="F:transferase activity"/>
    <property type="evidence" value="ECO:0007669"/>
    <property type="project" value="UniProtKB-KW"/>
</dbReference>
<dbReference type="GO" id="GO:0005524">
    <property type="term" value="F:ATP binding"/>
    <property type="evidence" value="ECO:0007669"/>
    <property type="project" value="UniProtKB-KW"/>
</dbReference>
<dbReference type="InterPro" id="IPR000541">
    <property type="entry name" value="Ncs6/Tuc1/Ctu1"/>
</dbReference>
<comment type="cofactor">
    <cofactor evidence="1">
        <name>Mg(2+)</name>
        <dbReference type="ChEBI" id="CHEBI:18420"/>
    </cofactor>
</comment>